<dbReference type="Gene3D" id="2.40.160.10">
    <property type="entry name" value="Porin"/>
    <property type="match status" value="1"/>
</dbReference>
<evidence type="ECO:0000313" key="2">
    <source>
        <dbReference type="EMBL" id="KPI85936.1"/>
    </source>
</evidence>
<proteinExistence type="predicted"/>
<evidence type="ECO:0000313" key="3">
    <source>
        <dbReference type="Proteomes" id="UP000038009"/>
    </source>
</evidence>
<keyword evidence="3" id="KW-1185">Reference proteome</keyword>
<comment type="caution">
    <text evidence="2">The sequence shown here is derived from an EMBL/GenBank/DDBJ whole genome shotgun (WGS) entry which is preliminary data.</text>
</comment>
<dbReference type="VEuPathDB" id="TriTrypDB:Lsey_0158_0210"/>
<dbReference type="Proteomes" id="UP000038009">
    <property type="component" value="Unassembled WGS sequence"/>
</dbReference>
<dbReference type="EMBL" id="LJSK01000158">
    <property type="protein sequence ID" value="KPI85936.1"/>
    <property type="molecule type" value="Genomic_DNA"/>
</dbReference>
<dbReference type="OMA" id="DCGTKFF"/>
<reference evidence="2 3" key="1">
    <citation type="journal article" date="2015" name="PLoS Pathog.">
        <title>Leptomonas seymouri: Adaptations to the Dixenous Life Cycle Analyzed by Genome Sequencing, Transcriptome Profiling and Co-infection with Leishmania donovani.</title>
        <authorList>
            <person name="Kraeva N."/>
            <person name="Butenko A."/>
            <person name="Hlavacova J."/>
            <person name="Kostygov A."/>
            <person name="Myskova J."/>
            <person name="Grybchuk D."/>
            <person name="Lestinova T."/>
            <person name="Votypka J."/>
            <person name="Volf P."/>
            <person name="Opperdoes F."/>
            <person name="Flegontov P."/>
            <person name="Lukes J."/>
            <person name="Yurchenko V."/>
        </authorList>
    </citation>
    <scope>NUCLEOTIDE SEQUENCE [LARGE SCALE GENOMIC DNA]</scope>
    <source>
        <strain evidence="2 3">ATCC 30220</strain>
    </source>
</reference>
<organism evidence="2 3">
    <name type="scientific">Leptomonas seymouri</name>
    <dbReference type="NCBI Taxonomy" id="5684"/>
    <lineage>
        <taxon>Eukaryota</taxon>
        <taxon>Discoba</taxon>
        <taxon>Euglenozoa</taxon>
        <taxon>Kinetoplastea</taxon>
        <taxon>Metakinetoplastina</taxon>
        <taxon>Trypanosomatida</taxon>
        <taxon>Trypanosomatidae</taxon>
        <taxon>Leishmaniinae</taxon>
        <taxon>Leptomonas</taxon>
    </lineage>
</organism>
<dbReference type="OrthoDB" id="277246at2759"/>
<protein>
    <submittedName>
        <fullName evidence="2">Uncharacterized protein</fullName>
    </submittedName>
</protein>
<feature type="region of interest" description="Disordered" evidence="1">
    <location>
        <begin position="64"/>
        <end position="91"/>
    </location>
</feature>
<name>A0A0N0P515_LEPSE</name>
<sequence>MDTQGTLNDYFTVVDDFFRKTFRDDCRLFMAMKSRQYSESILGANMFGKDAALLSADIPRITPSSPPLAPAAHAEKSSEPSAGAAAAVEHGPCDTSPTHIANFLSISPRMFLHRDGSAMGKVKLAYEFDVPRVCRLQQSLSMNSHGAVTAVGKVKELVDGLTAGVRVSVNTIAPASEDVTSGQIHYQRGDKYSSLRYQRNGLGSSDLLVDCGITFFNLLLGAGFERRQLSFLEQRESPGQMDVMYAGAGFTGVNWSIAAKMIRSNDAWSNAHVAILQRLSPTTAVACQYKFDLAEAAATVSLGCTQGIRLRFPTLIQTRSSTARASTSPPGTDAVMPSWTAPIPLVIAAKAESDGNCSATVRGFFNNSIRWGLVAHKNVLNESAPVKYGLTLSMEYES</sequence>
<dbReference type="InterPro" id="IPR023614">
    <property type="entry name" value="Porin_dom_sf"/>
</dbReference>
<evidence type="ECO:0000256" key="1">
    <source>
        <dbReference type="SAM" id="MobiDB-lite"/>
    </source>
</evidence>
<accession>A0A0N0P515</accession>
<dbReference type="AlphaFoldDB" id="A0A0N0P515"/>
<gene>
    <name evidence="2" type="ORF">ABL78_5020</name>
</gene>